<dbReference type="SUPFAM" id="SSF54909">
    <property type="entry name" value="Dimeric alpha+beta barrel"/>
    <property type="match status" value="2"/>
</dbReference>
<reference evidence="2" key="2">
    <citation type="submission" date="2020-09" db="EMBL/GenBank/DDBJ databases">
        <authorList>
            <person name="Sun Q."/>
            <person name="Ohkuma M."/>
        </authorList>
    </citation>
    <scope>NUCLEOTIDE SEQUENCE</scope>
    <source>
        <strain evidence="2">JCM 3172</strain>
    </source>
</reference>
<evidence type="ECO:0000313" key="2">
    <source>
        <dbReference type="EMBL" id="GGT19129.1"/>
    </source>
</evidence>
<protein>
    <recommendedName>
        <fullName evidence="1">ABM domain-containing protein</fullName>
    </recommendedName>
</protein>
<comment type="caution">
    <text evidence="2">The sequence shown here is derived from an EMBL/GenBank/DDBJ whole genome shotgun (WGS) entry which is preliminary data.</text>
</comment>
<gene>
    <name evidence="2" type="ORF">GCM10014713_10110</name>
</gene>
<dbReference type="Pfam" id="PF03992">
    <property type="entry name" value="ABM"/>
    <property type="match status" value="1"/>
</dbReference>
<proteinExistence type="predicted"/>
<dbReference type="InterPro" id="IPR007138">
    <property type="entry name" value="ABM_dom"/>
</dbReference>
<reference evidence="2" key="1">
    <citation type="journal article" date="2014" name="Int. J. Syst. Evol. Microbiol.">
        <title>Complete genome sequence of Corynebacterium casei LMG S-19264T (=DSM 44701T), isolated from a smear-ripened cheese.</title>
        <authorList>
            <consortium name="US DOE Joint Genome Institute (JGI-PGF)"/>
            <person name="Walter F."/>
            <person name="Albersmeier A."/>
            <person name="Kalinowski J."/>
            <person name="Ruckert C."/>
        </authorList>
    </citation>
    <scope>NUCLEOTIDE SEQUENCE</scope>
    <source>
        <strain evidence="2">JCM 3172</strain>
    </source>
</reference>
<dbReference type="EMBL" id="BMQQ01000002">
    <property type="protein sequence ID" value="GGT19129.1"/>
    <property type="molecule type" value="Genomic_DNA"/>
</dbReference>
<dbReference type="PROSITE" id="PS51725">
    <property type="entry name" value="ABM"/>
    <property type="match status" value="1"/>
</dbReference>
<dbReference type="RefSeq" id="WP_019890114.1">
    <property type="nucleotide sequence ID" value="NZ_BMQQ01000002.1"/>
</dbReference>
<sequence>MPFITPDNGSLTVFNLFDTRTREDQKTLLDTMQGIIEGANYPGWRSSTLHGGLDQPCAANYIQWRSVDDLQERYEGENFKHNTVPYFTELTTSVHLLKTEVVATHLHPALERIEISPDRDDFTVIVIMGVEPANQARLVELFAKPDPFMEGVEGYRSHSILRGLDGDYVVNYAQWDSRETYEAFHNLPEEQRPADSRAMRAAARPLLTSRSSNTYEVVYARSSAGPSAGER</sequence>
<keyword evidence="3" id="KW-1185">Reference proteome</keyword>
<dbReference type="Proteomes" id="UP000619486">
    <property type="component" value="Unassembled WGS sequence"/>
</dbReference>
<organism evidence="2 3">
    <name type="scientific">Streptomyces purpureus</name>
    <dbReference type="NCBI Taxonomy" id="1951"/>
    <lineage>
        <taxon>Bacteria</taxon>
        <taxon>Bacillati</taxon>
        <taxon>Actinomycetota</taxon>
        <taxon>Actinomycetes</taxon>
        <taxon>Kitasatosporales</taxon>
        <taxon>Streptomycetaceae</taxon>
        <taxon>Streptomyces</taxon>
    </lineage>
</organism>
<evidence type="ECO:0000259" key="1">
    <source>
        <dbReference type="PROSITE" id="PS51725"/>
    </source>
</evidence>
<dbReference type="Gene3D" id="3.30.70.100">
    <property type="match status" value="2"/>
</dbReference>
<dbReference type="AlphaFoldDB" id="A0A918LME0"/>
<name>A0A918LME0_9ACTN</name>
<accession>A0A918LME0</accession>
<dbReference type="InterPro" id="IPR011008">
    <property type="entry name" value="Dimeric_a/b-barrel"/>
</dbReference>
<evidence type="ECO:0000313" key="3">
    <source>
        <dbReference type="Proteomes" id="UP000619486"/>
    </source>
</evidence>
<feature type="domain" description="ABM" evidence="1">
    <location>
        <begin position="122"/>
        <end position="217"/>
    </location>
</feature>